<dbReference type="Gene3D" id="1.25.40.10">
    <property type="entry name" value="Tetratricopeptide repeat domain"/>
    <property type="match status" value="2"/>
</dbReference>
<dbReference type="STRING" id="3871.A0A4P1RA17"/>
<dbReference type="SMART" id="SM00271">
    <property type="entry name" value="DnaJ"/>
    <property type="match status" value="1"/>
</dbReference>
<dbReference type="PANTHER" id="PTHR45181:SF4">
    <property type="entry name" value="HEAT SHOCK PROTEIN DNAJ WITH TETRATRICOPEPTIDE REPEAT-CONTAINING PROTEIN"/>
    <property type="match status" value="1"/>
</dbReference>
<reference evidence="3 4" key="1">
    <citation type="journal article" date="2017" name="Plant Biotechnol. J.">
        <title>A comprehensive draft genome sequence for lupin (Lupinus angustifolius), an emerging health food: insights into plant-microbe interactions and legume evolution.</title>
        <authorList>
            <person name="Hane J.K."/>
            <person name="Ming Y."/>
            <person name="Kamphuis L.G."/>
            <person name="Nelson M.N."/>
            <person name="Garg G."/>
            <person name="Atkins C.A."/>
            <person name="Bayer P.E."/>
            <person name="Bravo A."/>
            <person name="Bringans S."/>
            <person name="Cannon S."/>
            <person name="Edwards D."/>
            <person name="Foley R."/>
            <person name="Gao L.L."/>
            <person name="Harrison M.J."/>
            <person name="Huang W."/>
            <person name="Hurgobin B."/>
            <person name="Li S."/>
            <person name="Liu C.W."/>
            <person name="McGrath A."/>
            <person name="Morahan G."/>
            <person name="Murray J."/>
            <person name="Weller J."/>
            <person name="Jian J."/>
            <person name="Singh K.B."/>
        </authorList>
    </citation>
    <scope>NUCLEOTIDE SEQUENCE</scope>
    <source>
        <strain evidence="4">cv. Tanjil</strain>
        <tissue evidence="3">Whole plant</tissue>
    </source>
</reference>
<evidence type="ECO:0000256" key="1">
    <source>
        <dbReference type="SAM" id="MobiDB-lite"/>
    </source>
</evidence>
<feature type="compositionally biased region" description="Polar residues" evidence="1">
    <location>
        <begin position="1123"/>
        <end position="1133"/>
    </location>
</feature>
<feature type="region of interest" description="Disordered" evidence="1">
    <location>
        <begin position="277"/>
        <end position="302"/>
    </location>
</feature>
<dbReference type="Proteomes" id="UP000188354">
    <property type="component" value="Chromosome LG08"/>
</dbReference>
<dbReference type="InterPro" id="IPR036869">
    <property type="entry name" value="J_dom_sf"/>
</dbReference>
<dbReference type="Gramene" id="OIW05600">
    <property type="protein sequence ID" value="OIW05600"/>
    <property type="gene ID" value="TanjilG_23386"/>
</dbReference>
<feature type="region of interest" description="Disordered" evidence="1">
    <location>
        <begin position="536"/>
        <end position="557"/>
    </location>
</feature>
<dbReference type="Pfam" id="PF00226">
    <property type="entry name" value="DnaJ"/>
    <property type="match status" value="1"/>
</dbReference>
<dbReference type="InterPro" id="IPR019734">
    <property type="entry name" value="TPR_rpt"/>
</dbReference>
<feature type="compositionally biased region" description="Low complexity" evidence="1">
    <location>
        <begin position="349"/>
        <end position="364"/>
    </location>
</feature>
<feature type="region of interest" description="Disordered" evidence="1">
    <location>
        <begin position="1101"/>
        <end position="1162"/>
    </location>
</feature>
<dbReference type="AlphaFoldDB" id="A0A4P1RA17"/>
<dbReference type="EMBL" id="CM007368">
    <property type="protein sequence ID" value="OIW05600.1"/>
    <property type="molecule type" value="Genomic_DNA"/>
</dbReference>
<feature type="domain" description="J" evidence="2">
    <location>
        <begin position="1021"/>
        <end position="1106"/>
    </location>
</feature>
<feature type="compositionally biased region" description="Basic and acidic residues" evidence="1">
    <location>
        <begin position="547"/>
        <end position="557"/>
    </location>
</feature>
<accession>A0A4P1RA17</accession>
<gene>
    <name evidence="3" type="ORF">TanjilG_23386</name>
</gene>
<dbReference type="PROSITE" id="PS50076">
    <property type="entry name" value="DNAJ_2"/>
    <property type="match status" value="1"/>
</dbReference>
<organism evidence="3 4">
    <name type="scientific">Lupinus angustifolius</name>
    <name type="common">Narrow-leaved blue lupine</name>
    <dbReference type="NCBI Taxonomy" id="3871"/>
    <lineage>
        <taxon>Eukaryota</taxon>
        <taxon>Viridiplantae</taxon>
        <taxon>Streptophyta</taxon>
        <taxon>Embryophyta</taxon>
        <taxon>Tracheophyta</taxon>
        <taxon>Spermatophyta</taxon>
        <taxon>Magnoliopsida</taxon>
        <taxon>eudicotyledons</taxon>
        <taxon>Gunneridae</taxon>
        <taxon>Pentapetalae</taxon>
        <taxon>rosids</taxon>
        <taxon>fabids</taxon>
        <taxon>Fabales</taxon>
        <taxon>Fabaceae</taxon>
        <taxon>Papilionoideae</taxon>
        <taxon>50 kb inversion clade</taxon>
        <taxon>genistoids sensu lato</taxon>
        <taxon>core genistoids</taxon>
        <taxon>Genisteae</taxon>
        <taxon>Lupinus</taxon>
    </lineage>
</organism>
<dbReference type="CDD" id="cd06257">
    <property type="entry name" value="DnaJ"/>
    <property type="match status" value="1"/>
</dbReference>
<feature type="compositionally biased region" description="Low complexity" evidence="1">
    <location>
        <begin position="7"/>
        <end position="30"/>
    </location>
</feature>
<dbReference type="InterPro" id="IPR011990">
    <property type="entry name" value="TPR-like_helical_dom_sf"/>
</dbReference>
<feature type="region of interest" description="Disordered" evidence="1">
    <location>
        <begin position="1"/>
        <end position="35"/>
    </location>
</feature>
<evidence type="ECO:0000259" key="2">
    <source>
        <dbReference type="PROSITE" id="PS50076"/>
    </source>
</evidence>
<dbReference type="PRINTS" id="PR00625">
    <property type="entry name" value="JDOMAIN"/>
</dbReference>
<sequence length="1162" mass="128440">MEQPSSNPNATAPFTFNTTTTTTTTTATTTSRNLSRPRLVKLRKPNNAPSFNFNPFNGNSSFVLPDSLFSIPDSIHDQFNSLNIVNAASKLPEDMMSKLKIQTKGNTESENLHNELKQKLKIGSGIDNSVISQMKNLNVNESLGNTHTHTHTISNNDINFGKVTDPVLLRKMDNLNLVNSVESNLFNPSRSGGSQKLKEDIGMHQSAPSSLSSSSSLLFQNVGSGVSSIKRDGFVFTGKQDNPGGSSFVEFKTPAPAKSTLFGGVDDKLIFTTSRKEQNNNTRMNKGRAKMKHHTTSASPWHAQGFVLKESVPQEDPQGTSEACSPMDVSPYQEKLAENRNSRENSVTSNDSLSIDNNSIANDSVGTTSVDPIDEDLVLATKCLNINAGDVTCGETKEETSECNRDENICAEDSKYESFSGVETESFHSANDDVDITSNVADISAESEARDSDRILHLGSGLSSSNASGSPFTFAAFSSAEAQSSSPKRHQKKKNLVNVSYDTFNYNPNIKVPYSSSTVAFSPFSGTSSIFTSGQSLKARVSSPQPRTRDSGVNKEQGIKEASGSISAANIAIQEACEKWRLRGNQAYKNGDLSMAENYYKQGISCVSKEEASQSCLRSVVLCYSNLAATHMSLGRMRDALEDCMMAAEIDPHFLRVQLRAANCYLALGEVEGASQYFKRCLQSGIDACVDRKIAVEASDGLQKAQVRPPLHELIRVCDGWQKVLDFINHSAEILRRRTSSDAERALEHISEALMISSYSEKLLEMKAEVLLMLRRYEELTQMCSETLGSAEKNSYPVSAGSQVTDPDNSQFSKSFHFRLWRCSMMLKAYFYLGKLEEGLSFVEQQEEKVSLINKNGSKVLESLIPLAGTVRELLSHKTAGNEAFQAGRHAEAVEHYTSALSCNVESRPFAAVCYCNRAAAYKALGQITDAIADCCLAIALDGNYLKALSRRATLYEMIRYYDQAASDLRRLVSLLSKEEEDNGNQLGMSDRLINYTNDLKQNRVRLSEIEEEARKEIPLDMYLILGVEPYVSTSEIKKAYRKAALRHHPDKAGPSLTRSDNGDDHIWKIIAEEVHKDADRLFKIIGEAYAVLSDPAKRAQYDAEEEMRNSQKRRHGPMARNNVDTQSGPFEQSSRRQWREVWRSYGNTSSRGSEPGRSSWK</sequence>
<feature type="region of interest" description="Disordered" evidence="1">
    <location>
        <begin position="337"/>
        <end position="367"/>
    </location>
</feature>
<name>A0A4P1RA17_LUPAN</name>
<dbReference type="InterPro" id="IPR001623">
    <property type="entry name" value="DnaJ_domain"/>
</dbReference>
<evidence type="ECO:0000313" key="4">
    <source>
        <dbReference type="Proteomes" id="UP000188354"/>
    </source>
</evidence>
<evidence type="ECO:0000313" key="3">
    <source>
        <dbReference type="EMBL" id="OIW05600.1"/>
    </source>
</evidence>
<proteinExistence type="predicted"/>
<dbReference type="InterPro" id="IPR018253">
    <property type="entry name" value="DnaJ_domain_CS"/>
</dbReference>
<dbReference type="SMART" id="SM00028">
    <property type="entry name" value="TPR"/>
    <property type="match status" value="6"/>
</dbReference>
<feature type="compositionally biased region" description="Basic and acidic residues" evidence="1">
    <location>
        <begin position="1101"/>
        <end position="1110"/>
    </location>
</feature>
<feature type="compositionally biased region" description="Basic residues" evidence="1">
    <location>
        <begin position="285"/>
        <end position="295"/>
    </location>
</feature>
<feature type="compositionally biased region" description="Polar residues" evidence="1">
    <location>
        <begin position="536"/>
        <end position="546"/>
    </location>
</feature>
<dbReference type="SUPFAM" id="SSF48452">
    <property type="entry name" value="TPR-like"/>
    <property type="match status" value="2"/>
</dbReference>
<dbReference type="Gene3D" id="1.10.287.110">
    <property type="entry name" value="DnaJ domain"/>
    <property type="match status" value="1"/>
</dbReference>
<keyword evidence="4" id="KW-1185">Reference proteome</keyword>
<dbReference type="PANTHER" id="PTHR45181">
    <property type="entry name" value="HEAT SHOCK PROTEIN DNAJ WITH TETRATRICOPEPTIDE REPEAT-CONTAINING PROTEIN"/>
    <property type="match status" value="1"/>
</dbReference>
<protein>
    <recommendedName>
        <fullName evidence="2">J domain-containing protein</fullName>
    </recommendedName>
</protein>
<dbReference type="Pfam" id="PF13181">
    <property type="entry name" value="TPR_8"/>
    <property type="match status" value="1"/>
</dbReference>
<dbReference type="SUPFAM" id="SSF46565">
    <property type="entry name" value="Chaperone J-domain"/>
    <property type="match status" value="1"/>
</dbReference>
<feature type="compositionally biased region" description="Basic and acidic residues" evidence="1">
    <location>
        <begin position="1134"/>
        <end position="1143"/>
    </location>
</feature>
<dbReference type="PROSITE" id="PS00636">
    <property type="entry name" value="DNAJ_1"/>
    <property type="match status" value="1"/>
</dbReference>
<feature type="region of interest" description="Disordered" evidence="1">
    <location>
        <begin position="188"/>
        <end position="214"/>
    </location>
</feature>